<organism evidence="1 2">
    <name type="scientific">Bacillus thuringiensis</name>
    <dbReference type="NCBI Taxonomy" id="1428"/>
    <lineage>
        <taxon>Bacteria</taxon>
        <taxon>Bacillati</taxon>
        <taxon>Bacillota</taxon>
        <taxon>Bacilli</taxon>
        <taxon>Bacillales</taxon>
        <taxon>Bacillaceae</taxon>
        <taxon>Bacillus</taxon>
        <taxon>Bacillus cereus group</taxon>
    </lineage>
</organism>
<protein>
    <submittedName>
        <fullName evidence="1">Uncharacterized protein</fullName>
    </submittedName>
</protein>
<name>A0AAW4HZ05_BACTU</name>
<accession>A0AAW4HZ05</accession>
<dbReference type="RefSeq" id="WP_206905745.1">
    <property type="nucleotide sequence ID" value="NZ_JAWUAH010000038.1"/>
</dbReference>
<evidence type="ECO:0000313" key="2">
    <source>
        <dbReference type="Proteomes" id="UP000775627"/>
    </source>
</evidence>
<evidence type="ECO:0000313" key="1">
    <source>
        <dbReference type="EMBL" id="MBN9901184.1"/>
    </source>
</evidence>
<dbReference type="Proteomes" id="UP000775627">
    <property type="component" value="Unassembled WGS sequence"/>
</dbReference>
<gene>
    <name evidence="1" type="ORF">FME64_28135</name>
</gene>
<sequence length="325" mass="38042">METTERLKFKELLQKELLTSTQAANLLNVTKQRFGILVKTYEIIPIHDRGNYQLPLTFFEHNRDKLNEISGIFIYRNKLDAVLDDFYLEIDSGFQEKKELDAPNLVLRDIEGKEIWFRTLNCGYSDGTPSRTVELLTKLGIDEKYARELIYNHEIVTFSKTGPDLFEEGFNNSRIEKGRSQGILQYVWNNKLIFAQKQFEGEEFDNGNTLTFLSEYISITPNIRDIIIFNSREEAIKKGYYIRDHKNNEVAYQVIIRDASNRELWLRLSILPTDKPLKYTKDVNELLSFCGINIEEPIETLPDKFKRWLTIKPPILPSEVITIEN</sequence>
<reference evidence="1" key="2">
    <citation type="journal article" date="2021" name="J. Invertebr. Pathol.">
        <title>Molecular characterization of a Bacillus thuringiensis strain from Argentina, toxic against Lepidoptera and Coleoptera, based on its whole-genome and Cry protein analysis.</title>
        <authorList>
            <person name="Nicolas Lazarte J."/>
            <person name="Pia Valacco M."/>
            <person name="Moreno S."/>
            <person name="Salerno G.L."/>
            <person name="Beron C.M."/>
        </authorList>
    </citation>
    <scope>NUCLEOTIDE SEQUENCE</scope>
    <source>
        <strain evidence="1">FCC7</strain>
    </source>
</reference>
<comment type="caution">
    <text evidence="1">The sequence shown here is derived from an EMBL/GenBank/DDBJ whole genome shotgun (WGS) entry which is preliminary data.</text>
</comment>
<dbReference type="EMBL" id="VIXF01000003">
    <property type="protein sequence ID" value="MBN9901184.1"/>
    <property type="molecule type" value="Genomic_DNA"/>
</dbReference>
<reference evidence="1" key="1">
    <citation type="submission" date="2019-07" db="EMBL/GenBank/DDBJ databases">
        <authorList>
            <person name="Lazarte J.N."/>
            <person name="Poliero A."/>
            <person name="Beron C."/>
        </authorList>
    </citation>
    <scope>NUCLEOTIDE SEQUENCE</scope>
    <source>
        <strain evidence="1">FCC7</strain>
    </source>
</reference>
<proteinExistence type="predicted"/>
<dbReference type="AlphaFoldDB" id="A0AAW4HZ05"/>